<dbReference type="GO" id="GO:0016042">
    <property type="term" value="P:lipid catabolic process"/>
    <property type="evidence" value="ECO:0007669"/>
    <property type="project" value="UniProtKB-KW"/>
</dbReference>
<organism evidence="5 6">
    <name type="scientific">Deinococcus ruber</name>
    <dbReference type="NCBI Taxonomy" id="1848197"/>
    <lineage>
        <taxon>Bacteria</taxon>
        <taxon>Thermotogati</taxon>
        <taxon>Deinococcota</taxon>
        <taxon>Deinococci</taxon>
        <taxon>Deinococcales</taxon>
        <taxon>Deinococcaceae</taxon>
        <taxon>Deinococcus</taxon>
    </lineage>
</organism>
<dbReference type="AlphaFoldDB" id="A0A918C8I0"/>
<dbReference type="RefSeq" id="WP_229776058.1">
    <property type="nucleotide sequence ID" value="NZ_BMQL01000014.1"/>
</dbReference>
<comment type="caution">
    <text evidence="5">The sequence shown here is derived from an EMBL/GenBank/DDBJ whole genome shotgun (WGS) entry which is preliminary data.</text>
</comment>
<reference evidence="5" key="1">
    <citation type="journal article" date="2014" name="Int. J. Syst. Evol. Microbiol.">
        <title>Complete genome sequence of Corynebacterium casei LMG S-19264T (=DSM 44701T), isolated from a smear-ripened cheese.</title>
        <authorList>
            <consortium name="US DOE Joint Genome Institute (JGI-PGF)"/>
            <person name="Walter F."/>
            <person name="Albersmeier A."/>
            <person name="Kalinowski J."/>
            <person name="Ruckert C."/>
        </authorList>
    </citation>
    <scope>NUCLEOTIDE SEQUENCE</scope>
    <source>
        <strain evidence="5">JCM 31311</strain>
    </source>
</reference>
<evidence type="ECO:0000256" key="4">
    <source>
        <dbReference type="SAM" id="SignalP"/>
    </source>
</evidence>
<dbReference type="EMBL" id="BMQL01000014">
    <property type="protein sequence ID" value="GGR12119.1"/>
    <property type="molecule type" value="Genomic_DNA"/>
</dbReference>
<dbReference type="Gene3D" id="3.40.50.1820">
    <property type="entry name" value="alpha/beta hydrolase"/>
    <property type="match status" value="1"/>
</dbReference>
<gene>
    <name evidence="5" type="ORF">GCM10008957_26220</name>
</gene>
<dbReference type="InterPro" id="IPR029058">
    <property type="entry name" value="AB_hydrolase_fold"/>
</dbReference>
<dbReference type="Pfam" id="PF03403">
    <property type="entry name" value="PAF-AH_p_II"/>
    <property type="match status" value="1"/>
</dbReference>
<evidence type="ECO:0000256" key="2">
    <source>
        <dbReference type="ARBA" id="ARBA00022963"/>
    </source>
</evidence>
<evidence type="ECO:0000256" key="1">
    <source>
        <dbReference type="ARBA" id="ARBA00022801"/>
    </source>
</evidence>
<keyword evidence="1" id="KW-0378">Hydrolase</keyword>
<evidence type="ECO:0008006" key="7">
    <source>
        <dbReference type="Google" id="ProtNLM"/>
    </source>
</evidence>
<keyword evidence="3" id="KW-0443">Lipid metabolism</keyword>
<feature type="signal peptide" evidence="4">
    <location>
        <begin position="1"/>
        <end position="25"/>
    </location>
</feature>
<dbReference type="PANTHER" id="PTHR10272">
    <property type="entry name" value="PLATELET-ACTIVATING FACTOR ACETYLHYDROLASE"/>
    <property type="match status" value="1"/>
</dbReference>
<feature type="chain" id="PRO_5037104779" description="Dienelactone hydrolase" evidence="4">
    <location>
        <begin position="26"/>
        <end position="467"/>
    </location>
</feature>
<dbReference type="SUPFAM" id="SSF53474">
    <property type="entry name" value="alpha/beta-Hydrolases"/>
    <property type="match status" value="1"/>
</dbReference>
<name>A0A918C8I0_9DEIO</name>
<dbReference type="GO" id="GO:0003847">
    <property type="term" value="F:1-alkyl-2-acetylglycerophosphocholine esterase activity"/>
    <property type="evidence" value="ECO:0007669"/>
    <property type="project" value="TreeGrafter"/>
</dbReference>
<protein>
    <recommendedName>
        <fullName evidence="7">Dienelactone hydrolase</fullName>
    </recommendedName>
</protein>
<keyword evidence="4" id="KW-0732">Signal</keyword>
<dbReference type="Proteomes" id="UP000603865">
    <property type="component" value="Unassembled WGS sequence"/>
</dbReference>
<keyword evidence="2" id="KW-0442">Lipid degradation</keyword>
<dbReference type="PANTHER" id="PTHR10272:SF0">
    <property type="entry name" value="PLATELET-ACTIVATING FACTOR ACETYLHYDROLASE"/>
    <property type="match status" value="1"/>
</dbReference>
<accession>A0A918C8I0</accession>
<proteinExistence type="predicted"/>
<sequence>MHPVRPTRTSVRRLLPLLAFSVALAGSAGPGSTTLALMQGTPSVSSPVFPGDLRPDAPELSARGPHAVGVRTVQLTNRNQLDIAKAATPLTRYDRPLTVEVWYPATLKAGETQVTSYPDVLGSGPGDPKRPLIPFQTPGRAARNAGPETGRYPLVIVSHGYPGSRVLLSYLCENLASKGYVVAAIDHTDSTHADKAAFASTLLNRPLDDQFVLDSMATFGKAGSGSFLSGIVDADNTALVGYSMGGYGALNFAGAGFAKQVMGFVPGGALAARATGAYTVDPRLKAVVAFAPWGGDYAVRSIGVPGAAEFGFWDAAGLAGIKVPTLFVVGDHDDVAGYVGGVQSLFQNAVNSDRYMVVYQNARHNSAPNPPPPESVGLPDEYGHYAEPAWDMGRLNNLNEHFVTAFLNYRLKGQTDAAAYLNVKSVKADAGVYSRNTDGTPKPDDTYWKGFPARSAVGIELYHMQPK</sequence>
<reference evidence="5" key="2">
    <citation type="submission" date="2020-09" db="EMBL/GenBank/DDBJ databases">
        <authorList>
            <person name="Sun Q."/>
            <person name="Ohkuma M."/>
        </authorList>
    </citation>
    <scope>NUCLEOTIDE SEQUENCE</scope>
    <source>
        <strain evidence="5">JCM 31311</strain>
    </source>
</reference>
<evidence type="ECO:0000256" key="3">
    <source>
        <dbReference type="ARBA" id="ARBA00023098"/>
    </source>
</evidence>
<evidence type="ECO:0000313" key="6">
    <source>
        <dbReference type="Proteomes" id="UP000603865"/>
    </source>
</evidence>
<keyword evidence="6" id="KW-1185">Reference proteome</keyword>
<evidence type="ECO:0000313" key="5">
    <source>
        <dbReference type="EMBL" id="GGR12119.1"/>
    </source>
</evidence>